<dbReference type="EMBL" id="FQ312005">
    <property type="protein sequence ID" value="CBW25677.1"/>
    <property type="molecule type" value="Genomic_DNA"/>
</dbReference>
<dbReference type="InterPro" id="IPR010093">
    <property type="entry name" value="SinI_DNA-bd"/>
</dbReference>
<protein>
    <recommendedName>
        <fullName evidence="1">Helix-turn-helix domain-containing protein</fullName>
    </recommendedName>
</protein>
<gene>
    <name evidence="2" type="ordered locus">BMS_0774</name>
</gene>
<keyword evidence="3" id="KW-1185">Reference proteome</keyword>
<dbReference type="AlphaFoldDB" id="E1X5W0"/>
<evidence type="ECO:0000313" key="2">
    <source>
        <dbReference type="EMBL" id="CBW25677.1"/>
    </source>
</evidence>
<dbReference type="InterPro" id="IPR041657">
    <property type="entry name" value="HTH_17"/>
</dbReference>
<dbReference type="RefSeq" id="WP_014243462.1">
    <property type="nucleotide sequence ID" value="NC_016620.1"/>
</dbReference>
<reference evidence="3" key="1">
    <citation type="journal article" date="2013" name="ISME J.">
        <title>A small predatory core genome in the divergent marine Bacteriovorax marinus SJ and the terrestrial Bdellovibrio bacteriovorus.</title>
        <authorList>
            <person name="Crossman L.C."/>
            <person name="Chen H."/>
            <person name="Cerdeno-Tarraga A.M."/>
            <person name="Brooks K."/>
            <person name="Quail M.A."/>
            <person name="Pineiro S.A."/>
            <person name="Hobley L."/>
            <person name="Sockett R.E."/>
            <person name="Bentley S.D."/>
            <person name="Parkhill J."/>
            <person name="Williams H.N."/>
            <person name="Stine O.C."/>
        </authorList>
    </citation>
    <scope>NUCLEOTIDE SEQUENCE [LARGE SCALE GENOMIC DNA]</scope>
    <source>
        <strain evidence="3">ATCC BAA-682 / DSM 15412 / SJ</strain>
    </source>
</reference>
<proteinExistence type="predicted"/>
<evidence type="ECO:0000313" key="3">
    <source>
        <dbReference type="Proteomes" id="UP000008963"/>
    </source>
</evidence>
<dbReference type="OrthoDB" id="5524782at2"/>
<dbReference type="Proteomes" id="UP000008963">
    <property type="component" value="Chromosome"/>
</dbReference>
<dbReference type="HOGENOM" id="CLU_2770159_0_0_7"/>
<dbReference type="SUPFAM" id="SSF46955">
    <property type="entry name" value="Putative DNA-binding domain"/>
    <property type="match status" value="1"/>
</dbReference>
<feature type="domain" description="Helix-turn-helix" evidence="1">
    <location>
        <begin position="8"/>
        <end position="56"/>
    </location>
</feature>
<name>E1X5W0_HALMS</name>
<dbReference type="InterPro" id="IPR009061">
    <property type="entry name" value="DNA-bd_dom_put_sf"/>
</dbReference>
<dbReference type="GO" id="GO:0003677">
    <property type="term" value="F:DNA binding"/>
    <property type="evidence" value="ECO:0007669"/>
    <property type="project" value="InterPro"/>
</dbReference>
<dbReference type="NCBIfam" id="TIGR01764">
    <property type="entry name" value="excise"/>
    <property type="match status" value="1"/>
</dbReference>
<dbReference type="STRING" id="862908.BMS_0774"/>
<evidence type="ECO:0000259" key="1">
    <source>
        <dbReference type="Pfam" id="PF12728"/>
    </source>
</evidence>
<sequence length="69" mass="8307">MDNPNKRLLTIEEAAQLLSLKVSRLRTAVFRKEIPYIKIGRLVRFHEEHLLNWIESLTHDEEPKEQLWL</sequence>
<accession>E1X5W0</accession>
<organism evidence="2 3">
    <name type="scientific">Halobacteriovorax marinus (strain ATCC BAA-682 / DSM 15412 / SJ)</name>
    <name type="common">Bacteriovorax marinus</name>
    <dbReference type="NCBI Taxonomy" id="862908"/>
    <lineage>
        <taxon>Bacteria</taxon>
        <taxon>Pseudomonadati</taxon>
        <taxon>Bdellovibrionota</taxon>
        <taxon>Bacteriovoracia</taxon>
        <taxon>Bacteriovoracales</taxon>
        <taxon>Halobacteriovoraceae</taxon>
        <taxon>Halobacteriovorax</taxon>
    </lineage>
</organism>
<dbReference type="KEGG" id="bmx:BMS_0774"/>
<dbReference type="Pfam" id="PF12728">
    <property type="entry name" value="HTH_17"/>
    <property type="match status" value="1"/>
</dbReference>